<evidence type="ECO:0000313" key="3">
    <source>
        <dbReference type="Proteomes" id="UP000247755"/>
    </source>
</evidence>
<sequence length="123" mass="13922">MSSSEGLILSIQMVTDDGIEVGDELAHGPIRLMADLLYLKRAYNLSDESVCEHWAQNVYFQYFCRGEYFQPRLQCDQTNLVRFRQVLGEAGVEELLAMTIAVAADMKVVAPEEFKRVIVDTTV</sequence>
<evidence type="ECO:0000259" key="1">
    <source>
        <dbReference type="Pfam" id="PF05598"/>
    </source>
</evidence>
<feature type="domain" description="Transposase InsH N-terminal" evidence="1">
    <location>
        <begin position="29"/>
        <end position="85"/>
    </location>
</feature>
<dbReference type="EMBL" id="QJJY01000073">
    <property type="protein sequence ID" value="PXX20268.1"/>
    <property type="molecule type" value="Genomic_DNA"/>
</dbReference>
<protein>
    <submittedName>
        <fullName evidence="2">IS5 family transposase</fullName>
    </submittedName>
</protein>
<dbReference type="InterPro" id="IPR008490">
    <property type="entry name" value="Transposase_InsH_N"/>
</dbReference>
<name>A0A318HZJ6_BURPY</name>
<proteinExistence type="predicted"/>
<accession>A0A318HZJ6</accession>
<dbReference type="PANTHER" id="PTHR33803">
    <property type="entry name" value="IS1478 TRANSPOSASE"/>
    <property type="match status" value="1"/>
</dbReference>
<comment type="caution">
    <text evidence="2">The sequence shown here is derived from an EMBL/GenBank/DDBJ whole genome shotgun (WGS) entry which is preliminary data.</text>
</comment>
<dbReference type="PANTHER" id="PTHR33803:SF3">
    <property type="entry name" value="BLL1974 PROTEIN"/>
    <property type="match status" value="1"/>
</dbReference>
<evidence type="ECO:0000313" key="2">
    <source>
        <dbReference type="EMBL" id="PXX20268.1"/>
    </source>
</evidence>
<dbReference type="AlphaFoldDB" id="A0A318HZJ6"/>
<dbReference type="Pfam" id="PF05598">
    <property type="entry name" value="DUF772"/>
    <property type="match status" value="1"/>
</dbReference>
<gene>
    <name evidence="2" type="ORF">NA66_10731</name>
</gene>
<organism evidence="2 3">
    <name type="scientific">Burkholderia pyrrocinia</name>
    <name type="common">Pseudomonas pyrrocinia</name>
    <dbReference type="NCBI Taxonomy" id="60550"/>
    <lineage>
        <taxon>Bacteria</taxon>
        <taxon>Pseudomonadati</taxon>
        <taxon>Pseudomonadota</taxon>
        <taxon>Betaproteobacteria</taxon>
        <taxon>Burkholderiales</taxon>
        <taxon>Burkholderiaceae</taxon>
        <taxon>Burkholderia</taxon>
        <taxon>Burkholderia cepacia complex</taxon>
    </lineage>
</organism>
<reference evidence="2 3" key="1">
    <citation type="submission" date="2018-05" db="EMBL/GenBank/DDBJ databases">
        <title>Comparative genomics of bacterial root endophytes of switchgrass collected from native prairies over two seasons.</title>
        <authorList>
            <person name="Tang Y."/>
        </authorList>
    </citation>
    <scope>NUCLEOTIDE SEQUENCE [LARGE SCALE GENOMIC DNA]</scope>
    <source>
        <strain evidence="2 3">NFIX32</strain>
    </source>
</reference>
<dbReference type="Proteomes" id="UP000247755">
    <property type="component" value="Unassembled WGS sequence"/>
</dbReference>